<sequence>MSVSQIPAVIYICHSTKELVEAQSAHKWIALNPNYTVKSYGDAECREFLQLNYPPLYLDIFEEIPFPPIKSDFWRLCILLKYGGIYVDADIEPHVPIDEFLEPTATFATCLSDYTTLNPHVIACMPNDAVINDCLDTYITYYKTKRAYDYWGWSITRVMNTTMQLLLDVPIQEGLHGGYQFIKEVCGSKPEDLYTAYCSYKGKKLLTNRAANYDANTHTFK</sequence>
<dbReference type="InterPro" id="IPR029044">
    <property type="entry name" value="Nucleotide-diphossugar_trans"/>
</dbReference>
<evidence type="ECO:0000313" key="2">
    <source>
        <dbReference type="EMBL" id="QHU26355.1"/>
    </source>
</evidence>
<dbReference type="GO" id="GO:0000030">
    <property type="term" value="F:mannosyltransferase activity"/>
    <property type="evidence" value="ECO:0007669"/>
    <property type="project" value="TreeGrafter"/>
</dbReference>
<dbReference type="SUPFAM" id="SSF53448">
    <property type="entry name" value="Nucleotide-diphospho-sugar transferases"/>
    <property type="match status" value="1"/>
</dbReference>
<organism evidence="2">
    <name type="scientific">viral metagenome</name>
    <dbReference type="NCBI Taxonomy" id="1070528"/>
    <lineage>
        <taxon>unclassified sequences</taxon>
        <taxon>metagenomes</taxon>
        <taxon>organismal metagenomes</taxon>
    </lineage>
</organism>
<dbReference type="InterPro" id="IPR051706">
    <property type="entry name" value="Glycosyltransferase_domain"/>
</dbReference>
<accession>A0A6C0L891</accession>
<dbReference type="GO" id="GO:0016020">
    <property type="term" value="C:membrane"/>
    <property type="evidence" value="ECO:0007669"/>
    <property type="project" value="GOC"/>
</dbReference>
<dbReference type="PANTHER" id="PTHR32385">
    <property type="entry name" value="MANNOSYL PHOSPHORYLINOSITOL CERAMIDE SYNTHASE"/>
    <property type="match status" value="1"/>
</dbReference>
<dbReference type="EMBL" id="MN740439">
    <property type="protein sequence ID" value="QHU26355.1"/>
    <property type="molecule type" value="Genomic_DNA"/>
</dbReference>
<evidence type="ECO:0000256" key="1">
    <source>
        <dbReference type="ARBA" id="ARBA00022679"/>
    </source>
</evidence>
<dbReference type="AlphaFoldDB" id="A0A6C0L891"/>
<protein>
    <recommendedName>
        <fullName evidence="3">Glycosyltransferase</fullName>
    </recommendedName>
</protein>
<name>A0A6C0L891_9ZZZZ</name>
<reference evidence="2" key="1">
    <citation type="journal article" date="2020" name="Nature">
        <title>Giant virus diversity and host interactions through global metagenomics.</title>
        <authorList>
            <person name="Schulz F."/>
            <person name="Roux S."/>
            <person name="Paez-Espino D."/>
            <person name="Jungbluth S."/>
            <person name="Walsh D.A."/>
            <person name="Denef V.J."/>
            <person name="McMahon K.D."/>
            <person name="Konstantinidis K.T."/>
            <person name="Eloe-Fadrosh E.A."/>
            <person name="Kyrpides N.C."/>
            <person name="Woyke T."/>
        </authorList>
    </citation>
    <scope>NUCLEOTIDE SEQUENCE</scope>
    <source>
        <strain evidence="2">GVMAG-M-3300027759-16</strain>
    </source>
</reference>
<dbReference type="GO" id="GO:0051999">
    <property type="term" value="P:mannosyl-inositol phosphorylceramide biosynthetic process"/>
    <property type="evidence" value="ECO:0007669"/>
    <property type="project" value="TreeGrafter"/>
</dbReference>
<dbReference type="Gene3D" id="3.90.550.20">
    <property type="match status" value="1"/>
</dbReference>
<proteinExistence type="predicted"/>
<dbReference type="Pfam" id="PF04488">
    <property type="entry name" value="Gly_transf_sug"/>
    <property type="match status" value="1"/>
</dbReference>
<evidence type="ECO:0008006" key="3">
    <source>
        <dbReference type="Google" id="ProtNLM"/>
    </source>
</evidence>
<keyword evidence="1" id="KW-0808">Transferase</keyword>
<dbReference type="InterPro" id="IPR007577">
    <property type="entry name" value="GlycoTrfase_DXD_sugar-bd_CS"/>
</dbReference>
<dbReference type="PANTHER" id="PTHR32385:SF15">
    <property type="entry name" value="INOSITOL PHOSPHOCERAMIDE MANNOSYLTRANSFERASE 1"/>
    <property type="match status" value="1"/>
</dbReference>